<dbReference type="PANTHER" id="PTHR45797:SF3">
    <property type="entry name" value="TRANSCRIPTIONAL REGULATOR ATRX HOMOLOG"/>
    <property type="match status" value="1"/>
</dbReference>
<dbReference type="GO" id="GO:0004386">
    <property type="term" value="F:helicase activity"/>
    <property type="evidence" value="ECO:0007669"/>
    <property type="project" value="UniProtKB-KW"/>
</dbReference>
<feature type="region of interest" description="Disordered" evidence="9">
    <location>
        <begin position="572"/>
        <end position="605"/>
    </location>
</feature>
<dbReference type="InterPro" id="IPR044574">
    <property type="entry name" value="ARIP4-like"/>
</dbReference>
<feature type="region of interest" description="Disordered" evidence="9">
    <location>
        <begin position="868"/>
        <end position="1221"/>
    </location>
</feature>
<evidence type="ECO:0000256" key="6">
    <source>
        <dbReference type="ARBA" id="ARBA00022840"/>
    </source>
</evidence>
<keyword evidence="13" id="KW-1185">Reference proteome</keyword>
<feature type="compositionally biased region" description="Low complexity" evidence="9">
    <location>
        <begin position="297"/>
        <end position="309"/>
    </location>
</feature>
<feature type="compositionally biased region" description="Polar residues" evidence="9">
    <location>
        <begin position="932"/>
        <end position="941"/>
    </location>
</feature>
<feature type="compositionally biased region" description="Basic residues" evidence="9">
    <location>
        <begin position="1099"/>
        <end position="1108"/>
    </location>
</feature>
<dbReference type="Gene3D" id="3.40.50.300">
    <property type="entry name" value="P-loop containing nucleotide triphosphate hydrolases"/>
    <property type="match status" value="1"/>
</dbReference>
<dbReference type="PROSITE" id="PS51194">
    <property type="entry name" value="HELICASE_CTER"/>
    <property type="match status" value="1"/>
</dbReference>
<name>A0AA39F565_MICHY</name>
<dbReference type="GO" id="GO:0016887">
    <property type="term" value="F:ATP hydrolysis activity"/>
    <property type="evidence" value="ECO:0007669"/>
    <property type="project" value="InterPro"/>
</dbReference>
<keyword evidence="4" id="KW-0378">Hydrolase</keyword>
<organism evidence="12 13">
    <name type="scientific">Microctonus hyperodae</name>
    <name type="common">Parasitoid wasp</name>
    <dbReference type="NCBI Taxonomy" id="165561"/>
    <lineage>
        <taxon>Eukaryota</taxon>
        <taxon>Metazoa</taxon>
        <taxon>Ecdysozoa</taxon>
        <taxon>Arthropoda</taxon>
        <taxon>Hexapoda</taxon>
        <taxon>Insecta</taxon>
        <taxon>Pterygota</taxon>
        <taxon>Neoptera</taxon>
        <taxon>Endopterygota</taxon>
        <taxon>Hymenoptera</taxon>
        <taxon>Apocrita</taxon>
        <taxon>Ichneumonoidea</taxon>
        <taxon>Braconidae</taxon>
        <taxon>Euphorinae</taxon>
        <taxon>Microctonus</taxon>
    </lineage>
</organism>
<feature type="compositionally biased region" description="Basic and acidic residues" evidence="9">
    <location>
        <begin position="959"/>
        <end position="1017"/>
    </location>
</feature>
<dbReference type="InterPro" id="IPR049730">
    <property type="entry name" value="SNF2/RAD54-like_C"/>
</dbReference>
<feature type="region of interest" description="Disordered" evidence="9">
    <location>
        <begin position="238"/>
        <end position="314"/>
    </location>
</feature>
<keyword evidence="8" id="KW-0539">Nucleus</keyword>
<keyword evidence="5" id="KW-0347">Helicase</keyword>
<keyword evidence="6" id="KW-0067">ATP-binding</keyword>
<feature type="compositionally biased region" description="Basic and acidic residues" evidence="9">
    <location>
        <begin position="1644"/>
        <end position="1655"/>
    </location>
</feature>
<reference evidence="12" key="2">
    <citation type="submission" date="2023-03" db="EMBL/GenBank/DDBJ databases">
        <authorList>
            <person name="Inwood S.N."/>
            <person name="Skelly J.G."/>
            <person name="Guhlin J."/>
            <person name="Harrop T.W.R."/>
            <person name="Goldson S.G."/>
            <person name="Dearden P.K."/>
        </authorList>
    </citation>
    <scope>NUCLEOTIDE SEQUENCE</scope>
    <source>
        <strain evidence="12">Lincoln</strain>
        <tissue evidence="12">Whole body</tissue>
    </source>
</reference>
<evidence type="ECO:0000256" key="8">
    <source>
        <dbReference type="ARBA" id="ARBA00023242"/>
    </source>
</evidence>
<evidence type="ECO:0000256" key="9">
    <source>
        <dbReference type="SAM" id="MobiDB-lite"/>
    </source>
</evidence>
<dbReference type="InterPro" id="IPR038718">
    <property type="entry name" value="SNF2-like_sf"/>
</dbReference>
<feature type="compositionally biased region" description="Basic and acidic residues" evidence="9">
    <location>
        <begin position="1031"/>
        <end position="1042"/>
    </location>
</feature>
<feature type="compositionally biased region" description="Basic and acidic residues" evidence="9">
    <location>
        <begin position="1109"/>
        <end position="1118"/>
    </location>
</feature>
<feature type="compositionally biased region" description="Acidic residues" evidence="9">
    <location>
        <begin position="917"/>
        <end position="927"/>
    </location>
</feature>
<dbReference type="Pfam" id="PF00271">
    <property type="entry name" value="Helicase_C"/>
    <property type="match status" value="1"/>
</dbReference>
<accession>A0AA39F565</accession>
<keyword evidence="7" id="KW-0238">DNA-binding</keyword>
<feature type="compositionally biased region" description="Polar residues" evidence="9">
    <location>
        <begin position="795"/>
        <end position="804"/>
    </location>
</feature>
<feature type="compositionally biased region" description="Polar residues" evidence="9">
    <location>
        <begin position="759"/>
        <end position="768"/>
    </location>
</feature>
<dbReference type="SMART" id="SM00487">
    <property type="entry name" value="DEXDc"/>
    <property type="match status" value="1"/>
</dbReference>
<evidence type="ECO:0000259" key="11">
    <source>
        <dbReference type="PROSITE" id="PS51194"/>
    </source>
</evidence>
<protein>
    <recommendedName>
        <fullName evidence="14">Transcriptional regulator ATRX</fullName>
    </recommendedName>
</protein>
<dbReference type="Pfam" id="PF00176">
    <property type="entry name" value="SNF2-rel_dom"/>
    <property type="match status" value="1"/>
</dbReference>
<comment type="caution">
    <text evidence="12">The sequence shown here is derived from an EMBL/GenBank/DDBJ whole genome shotgun (WGS) entry which is preliminary data.</text>
</comment>
<dbReference type="PANTHER" id="PTHR45797">
    <property type="entry name" value="RAD54-LIKE"/>
    <property type="match status" value="1"/>
</dbReference>
<feature type="compositionally biased region" description="Basic and acidic residues" evidence="9">
    <location>
        <begin position="888"/>
        <end position="913"/>
    </location>
</feature>
<evidence type="ECO:0000313" key="12">
    <source>
        <dbReference type="EMBL" id="KAK0163108.1"/>
    </source>
</evidence>
<dbReference type="Proteomes" id="UP001168972">
    <property type="component" value="Unassembled WGS sequence"/>
</dbReference>
<feature type="domain" description="Helicase ATP-binding" evidence="10">
    <location>
        <begin position="1301"/>
        <end position="1489"/>
    </location>
</feature>
<sequence>MDFKLRCKVETTPHELAYRKKHRQDDLSMIDDDDMQCTACGDQLIAKKGRCFINRVVGTLQCQVCYERCEDEQPWKPTNRSHFCIMCGKSSEQMHKCAKRDCAYSSCQVCILRNKSNASVETNKRRPNCFICNIEQLYPRRAVAATVMASLSEKSRKRILKNSMMKNNNDNEINGINKKENIQRRTKKKIISSDSDFSSNASDANVFQKKISTQKPSTSTKALKSLTIETKTKNHNIDLTMADSNDDDGDDLINNGHAEQSDKKKSTQQLSIKKIKDQRKKNLNKIHENNTDDIENSEASISRANSNSSSDKEFSRHKIIHSFVPLQRISDIEKDHTVSPENSLEPASSNSNLSRQDAFALKNYVHDFFQEMKRCIKKLENKIEYVERNYHYKEKLKRKDATHMMMECTRMIRDWKKHVDSSEDKVINRYNTWCKKARVKNIFINKSQVINIDTPERYDGKIDKSAFISSSESDSDTTVVNFPVVNNSSSINSLKTHDDGEAVDKKKNQSQNNQLKNINEKKSDSNKILDSNGESDVKLQNSSSMREQCTNKIVDNIIRDLSPIRNVDESINNLENSPVKQTDHLSMSESKPDSNGDFDCSSQSSIDMFQDDNEIEGNEENPVLQITTEAQVYESLTKKNSSPMNKITDEDNNKKEKKKSEKTIPLGHPSSDTDDKISSESNKKSQLPSTDKKKENQKKSSKKMLSETEEKSTDNSNGEPLVINNIPIDNDNSTDDNEEQARKALLDSSSDSEPDALFNVSNNNNNTPLGDDDLSDNDDIIKDKSNEREREPRKSITSSNNCSISAKSKSNKFILCNNVDYKNDVKLRYLTTVELSKLGENILSQHSNALKQSREYLENKQVKSLMSIDNIEKKKKTRSSTPSEDGETSTRRSEKSNKKEKKAEETLLDHLNKVTDNNEENNSDNDDDRNSISKNESSNGNSHEDLNISPESFTSAADKLYKDTLLESSHSEAEDEAIKDNEKNKPESENDLEKSDVENVNEKSETTSESKENAEKTNKRRKSSDSGSDVKLVEDDVKNDKSRWKRSKMLTMTFSSTDSEDEERKSQKKMARQKQSSTNGAESGDKDEDDENLIDSSPIKKKCARRRRLASDDSDMKLTDGSNSSDSDDNNEKKNQSEDNEHKDGKKSGKRRRKSDNSSDSSTPLEVRKSKLKRKRIRAVANDSDSESGNEYNSSQGGNKTGRKNIRKVLKDKQVAEDTKQAGKIEEERLKRMADRQKLYNEMYEARLANEKKVDKLVLDFDEESKEVLLSADEKLVQRLKPHQARGIKFMWDAAFESLERAKTTSGSGCILAHCMGLGKSFQVVTLAHTLLSNSEKTGVNTILIVAPLSTVLNWVNEFKIWLAEVEDGDDIEIYEMTRCKTTSERKCQLENWARTGGILIIGYEMFRNLSNATKKIKKSAREAILKCLVDPGADLVVCDEGHLLKNEDSAVSKAMRRIRTLRRIVLTGTPLQNNLIEYHCMVQFVKPNLLGTKKEFLNRFVNPIQNGQFDNSTEYDVKVMKKRAHVLHKMLEGSVQRFDYSVLMPFLPPKQEYVILLRLTDVQVKLYQYYLDEKTRKQVRTGSTLFADFQALQRIWTHPYVVKMHTTKMIEKRRYADSDSEGSLKDFIDDDSESNASSSNDSDIVHLDSSDDQRKTKKRGTRANPVDETIDEPEVENKDEWWTEFVNPEDIYDIRVSAKLLILFDIIKECEAMGDKVLVFSQSLYSLTLIENFLRMIDDETRKKKKLESLDNHTGNWSLGLDYFRLDGSTSADNRSQWVKSFNRPANTRARLFLISTRAGGLGINLTAANRVVIFDASWNPSHDVQSIFRIYRFGQKKPCYVYRLLAAGTMEEKIYNRQVTKLSLSCRVVDEQQIERHFSNNDLAELYKFEPPKTEPSQLALPKDRLIAEIFLRHKKLVETYHEHDSLLENITEEELDDEERKQAWLEYEQEKLGKRPILPMNVYPTLYQQQTMMIHQSNNQMMNSFNMNEIDIQKEFANLLQFIRQDYPHLTESAQKDMAFRALSNMYNYVENRTSASLNSASMNTNTNRNNTNVNVPNVSNPTATLANALAQQEYTRQHSTVNKYNQQQLQQQQMQYAQKFGNNVGKSTPTVGQTAATSRDDDVVEIPSSSTAANSTLPATSSTKSQEE</sequence>
<feature type="compositionally biased region" description="Polar residues" evidence="9">
    <location>
        <begin position="572"/>
        <end position="589"/>
    </location>
</feature>
<dbReference type="CDD" id="cd18793">
    <property type="entry name" value="SF2_C_SNF"/>
    <property type="match status" value="1"/>
</dbReference>
<dbReference type="InterPro" id="IPR001650">
    <property type="entry name" value="Helicase_C-like"/>
</dbReference>
<keyword evidence="3" id="KW-0547">Nucleotide-binding</keyword>
<feature type="region of interest" description="Disordered" evidence="9">
    <location>
        <begin position="1627"/>
        <end position="1671"/>
    </location>
</feature>
<evidence type="ECO:0000256" key="4">
    <source>
        <dbReference type="ARBA" id="ARBA00022801"/>
    </source>
</evidence>
<dbReference type="Gene3D" id="3.40.50.10810">
    <property type="entry name" value="Tandem AAA-ATPase domain"/>
    <property type="match status" value="1"/>
</dbReference>
<feature type="compositionally biased region" description="Polar residues" evidence="9">
    <location>
        <begin position="2131"/>
        <end position="2152"/>
    </location>
</feature>
<feature type="compositionally biased region" description="Basic and acidic residues" evidence="9">
    <location>
        <begin position="1130"/>
        <end position="1147"/>
    </location>
</feature>
<evidence type="ECO:0000256" key="5">
    <source>
        <dbReference type="ARBA" id="ARBA00022806"/>
    </source>
</evidence>
<reference evidence="12" key="1">
    <citation type="journal article" date="2023" name="bioRxiv">
        <title>Scaffold-level genome assemblies of two parasitoid biocontrol wasps reveal the parthenogenesis mechanism and an associated novel virus.</title>
        <authorList>
            <person name="Inwood S."/>
            <person name="Skelly J."/>
            <person name="Guhlin J."/>
            <person name="Harrop T."/>
            <person name="Goldson S."/>
            <person name="Dearden P."/>
        </authorList>
    </citation>
    <scope>NUCLEOTIDE SEQUENCE</scope>
    <source>
        <strain evidence="12">Lincoln</strain>
        <tissue evidence="12">Whole body</tissue>
    </source>
</reference>
<feature type="compositionally biased region" description="Basic and acidic residues" evidence="9">
    <location>
        <begin position="647"/>
        <end position="662"/>
    </location>
</feature>
<proteinExistence type="inferred from homology"/>
<feature type="compositionally biased region" description="Basic and acidic residues" evidence="9">
    <location>
        <begin position="690"/>
        <end position="713"/>
    </location>
</feature>
<dbReference type="GO" id="GO:0005634">
    <property type="term" value="C:nucleus"/>
    <property type="evidence" value="ECO:0007669"/>
    <property type="project" value="UniProtKB-SubCell"/>
</dbReference>
<dbReference type="SUPFAM" id="SSF52540">
    <property type="entry name" value="P-loop containing nucleoside triphosphate hydrolases"/>
    <property type="match status" value="2"/>
</dbReference>
<feature type="compositionally biased region" description="Basic and acidic residues" evidence="9">
    <location>
        <begin position="1209"/>
        <end position="1221"/>
    </location>
</feature>
<dbReference type="EMBL" id="JAQQBR010001833">
    <property type="protein sequence ID" value="KAK0163108.1"/>
    <property type="molecule type" value="Genomic_DNA"/>
</dbReference>
<feature type="compositionally biased region" description="Basic and acidic residues" evidence="9">
    <location>
        <begin position="495"/>
        <end position="507"/>
    </location>
</feature>
<evidence type="ECO:0000256" key="1">
    <source>
        <dbReference type="ARBA" id="ARBA00004123"/>
    </source>
</evidence>
<dbReference type="GO" id="GO:0003677">
    <property type="term" value="F:DNA binding"/>
    <property type="evidence" value="ECO:0007669"/>
    <property type="project" value="UniProtKB-KW"/>
</dbReference>
<evidence type="ECO:0000313" key="13">
    <source>
        <dbReference type="Proteomes" id="UP001168972"/>
    </source>
</evidence>
<dbReference type="InterPro" id="IPR000330">
    <property type="entry name" value="SNF2_N"/>
</dbReference>
<feature type="domain" description="Helicase C-terminal" evidence="11">
    <location>
        <begin position="1703"/>
        <end position="1886"/>
    </location>
</feature>
<evidence type="ECO:0000256" key="7">
    <source>
        <dbReference type="ARBA" id="ARBA00023125"/>
    </source>
</evidence>
<gene>
    <name evidence="12" type="ORF">PV327_006816</name>
</gene>
<feature type="compositionally biased region" description="Basic and acidic residues" evidence="9">
    <location>
        <begin position="671"/>
        <end position="683"/>
    </location>
</feature>
<comment type="subcellular location">
    <subcellularLocation>
        <location evidence="1">Nucleus</location>
    </subcellularLocation>
</comment>
<feature type="region of interest" description="Disordered" evidence="9">
    <location>
        <begin position="636"/>
        <end position="804"/>
    </location>
</feature>
<evidence type="ECO:0000259" key="10">
    <source>
        <dbReference type="PROSITE" id="PS51192"/>
    </source>
</evidence>
<evidence type="ECO:0000256" key="2">
    <source>
        <dbReference type="ARBA" id="ARBA00007025"/>
    </source>
</evidence>
<feature type="compositionally biased region" description="Polar residues" evidence="9">
    <location>
        <begin position="1187"/>
        <end position="1198"/>
    </location>
</feature>
<dbReference type="InterPro" id="IPR027417">
    <property type="entry name" value="P-loop_NTPase"/>
</dbReference>
<feature type="compositionally biased region" description="Basic and acidic residues" evidence="9">
    <location>
        <begin position="518"/>
        <end position="527"/>
    </location>
</feature>
<dbReference type="InterPro" id="IPR014001">
    <property type="entry name" value="Helicase_ATP-bd"/>
</dbReference>
<feature type="compositionally biased region" description="Polar residues" evidence="9">
    <location>
        <begin position="528"/>
        <end position="546"/>
    </location>
</feature>
<evidence type="ECO:0000256" key="3">
    <source>
        <dbReference type="ARBA" id="ARBA00022741"/>
    </source>
</evidence>
<evidence type="ECO:0008006" key="14">
    <source>
        <dbReference type="Google" id="ProtNLM"/>
    </source>
</evidence>
<dbReference type="GO" id="GO:0005524">
    <property type="term" value="F:ATP binding"/>
    <property type="evidence" value="ECO:0007669"/>
    <property type="project" value="UniProtKB-KW"/>
</dbReference>
<comment type="similarity">
    <text evidence="2">Belongs to the SNF2/RAD54 helicase family.</text>
</comment>
<dbReference type="PROSITE" id="PS51192">
    <property type="entry name" value="HELICASE_ATP_BIND_1"/>
    <property type="match status" value="1"/>
</dbReference>
<dbReference type="SMART" id="SM00490">
    <property type="entry name" value="HELICc"/>
    <property type="match status" value="1"/>
</dbReference>
<feature type="region of interest" description="Disordered" evidence="9">
    <location>
        <begin position="2106"/>
        <end position="2152"/>
    </location>
</feature>
<feature type="compositionally biased region" description="Basic and acidic residues" evidence="9">
    <location>
        <begin position="779"/>
        <end position="794"/>
    </location>
</feature>
<feature type="region of interest" description="Disordered" evidence="9">
    <location>
        <begin position="491"/>
        <end position="546"/>
    </location>
</feature>
<feature type="compositionally biased region" description="Polar residues" evidence="9">
    <location>
        <begin position="2106"/>
        <end position="2121"/>
    </location>
</feature>